<keyword evidence="2" id="KW-1185">Reference proteome</keyword>
<name>A0ACC1HNE4_9FUNG</name>
<evidence type="ECO:0000313" key="1">
    <source>
        <dbReference type="EMBL" id="KAJ1677717.1"/>
    </source>
</evidence>
<dbReference type="Proteomes" id="UP001145114">
    <property type="component" value="Unassembled WGS sequence"/>
</dbReference>
<proteinExistence type="predicted"/>
<protein>
    <submittedName>
        <fullName evidence="1">Uncharacterized protein</fullName>
    </submittedName>
</protein>
<accession>A0ACC1HNE4</accession>
<evidence type="ECO:0000313" key="2">
    <source>
        <dbReference type="Proteomes" id="UP001145114"/>
    </source>
</evidence>
<reference evidence="1" key="1">
    <citation type="submission" date="2022-06" db="EMBL/GenBank/DDBJ databases">
        <title>Phylogenomic reconstructions and comparative analyses of Kickxellomycotina fungi.</title>
        <authorList>
            <person name="Reynolds N.K."/>
            <person name="Stajich J.E."/>
            <person name="Barry K."/>
            <person name="Grigoriev I.V."/>
            <person name="Crous P."/>
            <person name="Smith M.E."/>
        </authorList>
    </citation>
    <scope>NUCLEOTIDE SEQUENCE</scope>
    <source>
        <strain evidence="1">RSA 2271</strain>
    </source>
</reference>
<comment type="caution">
    <text evidence="1">The sequence shown here is derived from an EMBL/GenBank/DDBJ whole genome shotgun (WGS) entry which is preliminary data.</text>
</comment>
<feature type="non-terminal residue" evidence="1">
    <location>
        <position position="281"/>
    </location>
</feature>
<dbReference type="EMBL" id="JAMZIH010002030">
    <property type="protein sequence ID" value="KAJ1677717.1"/>
    <property type="molecule type" value="Genomic_DNA"/>
</dbReference>
<sequence>MPIRMTRKPQTEDDDGLDTCEDSDGVDYHNQSPYRTPARPKKPALSTSVPAFLFSKIMPVSKIAAAQKAMPRDLNQGGLPSNYYYKDAYQIRIASNAAGTGDGAIAPIKVLTPSLGNAGGAASSLVSSSEEWSLLERGEDGSSGANDDFEPHSIFDMDDEIDFSVPVKFDYTPVPTRRHSGETLSEKSGGQKSSRQEQRLQLKSQQMSLQQQDGPESDGADKADVTASEDELPRVGEDDGLATTKSCGSAKTLTSVGGGDPIDSAFFTPSNFDWAEEDTAD</sequence>
<gene>
    <name evidence="1" type="ORF">EV182_005581</name>
</gene>
<organism evidence="1 2">
    <name type="scientific">Spiromyces aspiralis</name>
    <dbReference type="NCBI Taxonomy" id="68401"/>
    <lineage>
        <taxon>Eukaryota</taxon>
        <taxon>Fungi</taxon>
        <taxon>Fungi incertae sedis</taxon>
        <taxon>Zoopagomycota</taxon>
        <taxon>Kickxellomycotina</taxon>
        <taxon>Kickxellomycetes</taxon>
        <taxon>Kickxellales</taxon>
        <taxon>Kickxellaceae</taxon>
        <taxon>Spiromyces</taxon>
    </lineage>
</organism>